<dbReference type="AlphaFoldDB" id="A0A0W8F0P1"/>
<protein>
    <submittedName>
        <fullName evidence="2">Uncharacterized protein</fullName>
    </submittedName>
</protein>
<organism evidence="2">
    <name type="scientific">hydrocarbon metagenome</name>
    <dbReference type="NCBI Taxonomy" id="938273"/>
    <lineage>
        <taxon>unclassified sequences</taxon>
        <taxon>metagenomes</taxon>
        <taxon>ecological metagenomes</taxon>
    </lineage>
</organism>
<comment type="caution">
    <text evidence="2">The sequence shown here is derived from an EMBL/GenBank/DDBJ whole genome shotgun (WGS) entry which is preliminary data.</text>
</comment>
<name>A0A0W8F0P1_9ZZZZ</name>
<dbReference type="EMBL" id="LNQE01001657">
    <property type="protein sequence ID" value="KUG14474.1"/>
    <property type="molecule type" value="Genomic_DNA"/>
</dbReference>
<gene>
    <name evidence="2" type="ORF">ASZ90_015891</name>
</gene>
<accession>A0A0W8F0P1</accession>
<evidence type="ECO:0000256" key="1">
    <source>
        <dbReference type="SAM" id="MobiDB-lite"/>
    </source>
</evidence>
<sequence length="37" mass="4026">MQQEIRGMRHTLACFLTQGSRPPAGMQRAAPGRAGGW</sequence>
<evidence type="ECO:0000313" key="2">
    <source>
        <dbReference type="EMBL" id="KUG14474.1"/>
    </source>
</evidence>
<feature type="region of interest" description="Disordered" evidence="1">
    <location>
        <begin position="17"/>
        <end position="37"/>
    </location>
</feature>
<proteinExistence type="predicted"/>
<reference evidence="2" key="1">
    <citation type="journal article" date="2015" name="Proc. Natl. Acad. Sci. U.S.A.">
        <title>Networks of energetic and metabolic interactions define dynamics in microbial communities.</title>
        <authorList>
            <person name="Embree M."/>
            <person name="Liu J.K."/>
            <person name="Al-Bassam M.M."/>
            <person name="Zengler K."/>
        </authorList>
    </citation>
    <scope>NUCLEOTIDE SEQUENCE</scope>
</reference>